<gene>
    <name evidence="2" type="ORF">AMTR_s00002p00143250</name>
</gene>
<protein>
    <submittedName>
        <fullName evidence="2">Uncharacterized protein</fullName>
    </submittedName>
</protein>
<dbReference type="EMBL" id="KI394767">
    <property type="protein sequence ID" value="ERN01029.1"/>
    <property type="molecule type" value="Genomic_DNA"/>
</dbReference>
<organism evidence="2 3">
    <name type="scientific">Amborella trichopoda</name>
    <dbReference type="NCBI Taxonomy" id="13333"/>
    <lineage>
        <taxon>Eukaryota</taxon>
        <taxon>Viridiplantae</taxon>
        <taxon>Streptophyta</taxon>
        <taxon>Embryophyta</taxon>
        <taxon>Tracheophyta</taxon>
        <taxon>Spermatophyta</taxon>
        <taxon>Magnoliopsida</taxon>
        <taxon>Amborellales</taxon>
        <taxon>Amborellaceae</taxon>
        <taxon>Amborella</taxon>
    </lineage>
</organism>
<dbReference type="STRING" id="13333.W1P072"/>
<keyword evidence="1" id="KW-0812">Transmembrane</keyword>
<name>W1P072_AMBTC</name>
<evidence type="ECO:0000313" key="2">
    <source>
        <dbReference type="EMBL" id="ERN01029.1"/>
    </source>
</evidence>
<feature type="transmembrane region" description="Helical" evidence="1">
    <location>
        <begin position="42"/>
        <end position="62"/>
    </location>
</feature>
<dbReference type="Proteomes" id="UP000017836">
    <property type="component" value="Unassembled WGS sequence"/>
</dbReference>
<evidence type="ECO:0000313" key="3">
    <source>
        <dbReference type="Proteomes" id="UP000017836"/>
    </source>
</evidence>
<dbReference type="Gramene" id="ERN01029">
    <property type="protein sequence ID" value="ERN01029"/>
    <property type="gene ID" value="AMTR_s00002p00143250"/>
</dbReference>
<dbReference type="HOGENOM" id="CLU_2641403_0_0_1"/>
<keyword evidence="1" id="KW-1133">Transmembrane helix</keyword>
<sequence>MTYSFIQAIERGAGATYGSILTSMCATIRETRNGSLDGGGPVTSLITMLLTGGSLSVAWLAWVDELVLGLIKEDKLD</sequence>
<dbReference type="AlphaFoldDB" id="W1P072"/>
<reference evidence="3" key="1">
    <citation type="journal article" date="2013" name="Science">
        <title>The Amborella genome and the evolution of flowering plants.</title>
        <authorList>
            <consortium name="Amborella Genome Project"/>
        </authorList>
    </citation>
    <scope>NUCLEOTIDE SEQUENCE [LARGE SCALE GENOMIC DNA]</scope>
</reference>
<evidence type="ECO:0000256" key="1">
    <source>
        <dbReference type="SAM" id="Phobius"/>
    </source>
</evidence>
<accession>W1P072</accession>
<keyword evidence="1" id="KW-0472">Membrane</keyword>
<proteinExistence type="predicted"/>
<dbReference type="OMA" id="MCATIRE"/>
<keyword evidence="3" id="KW-1185">Reference proteome</keyword>